<dbReference type="EMBL" id="LUTY01001626">
    <property type="protein sequence ID" value="OAD21444.1"/>
    <property type="molecule type" value="Genomic_DNA"/>
</dbReference>
<dbReference type="Proteomes" id="UP000076962">
    <property type="component" value="Unassembled WGS sequence"/>
</dbReference>
<comment type="caution">
    <text evidence="1">The sequence shown here is derived from an EMBL/GenBank/DDBJ whole genome shotgun (WGS) entry which is preliminary data.</text>
</comment>
<accession>A0A176S0G0</accession>
<keyword evidence="2" id="KW-1185">Reference proteome</keyword>
<evidence type="ECO:0000313" key="2">
    <source>
        <dbReference type="Proteomes" id="UP000076962"/>
    </source>
</evidence>
<reference evidence="1 2" key="1">
    <citation type="submission" date="2016-05" db="EMBL/GenBank/DDBJ databases">
        <title>Single-cell genome of chain-forming Candidatus Thiomargarita nelsonii and comparison to other large sulfur-oxidizing bacteria.</title>
        <authorList>
            <person name="Winkel M."/>
            <person name="Salman V."/>
            <person name="Woyke T."/>
            <person name="Schulz-Vogt H."/>
            <person name="Richter M."/>
            <person name="Flood B."/>
            <person name="Bailey J."/>
            <person name="Amann R."/>
            <person name="Mussmann M."/>
        </authorList>
    </citation>
    <scope>NUCLEOTIDE SEQUENCE [LARGE SCALE GENOMIC DNA]</scope>
    <source>
        <strain evidence="1 2">THI036</strain>
    </source>
</reference>
<dbReference type="AlphaFoldDB" id="A0A176S0G0"/>
<name>A0A176S0G0_9GAMM</name>
<sequence>MVSSSNTSSKARATANFSCSRPFFIPSSMPSSLASANMESSFIKARSRISANWRALSSALICCNRA</sequence>
<organism evidence="1 2">
    <name type="scientific">Candidatus Thiomargarita nelsonii</name>
    <dbReference type="NCBI Taxonomy" id="1003181"/>
    <lineage>
        <taxon>Bacteria</taxon>
        <taxon>Pseudomonadati</taxon>
        <taxon>Pseudomonadota</taxon>
        <taxon>Gammaproteobacteria</taxon>
        <taxon>Thiotrichales</taxon>
        <taxon>Thiotrichaceae</taxon>
        <taxon>Thiomargarita</taxon>
    </lineage>
</organism>
<proteinExistence type="predicted"/>
<protein>
    <submittedName>
        <fullName evidence="1">Uncharacterized protein</fullName>
    </submittedName>
</protein>
<evidence type="ECO:0000313" key="1">
    <source>
        <dbReference type="EMBL" id="OAD21444.1"/>
    </source>
</evidence>
<gene>
    <name evidence="1" type="ORF">THIOM_002785</name>
</gene>